<evidence type="ECO:0000313" key="2">
    <source>
        <dbReference type="EMBL" id="OXI38660.1"/>
    </source>
</evidence>
<protein>
    <recommendedName>
        <fullName evidence="1">Lysozyme inhibitor LprI-like N-terminal domain-containing protein</fullName>
    </recommendedName>
</protein>
<dbReference type="AlphaFoldDB" id="A0A228I8C0"/>
<reference evidence="2 3" key="2">
    <citation type="submission" date="2017-08" db="EMBL/GenBank/DDBJ databases">
        <title>WGS of novel Burkholderia cepaca complex species.</title>
        <authorList>
            <person name="Lipuma J."/>
            <person name="Spilker T."/>
        </authorList>
    </citation>
    <scope>NUCLEOTIDE SEQUENCE [LARGE SCALE GENOMIC DNA]</scope>
    <source>
        <strain evidence="2 3">AU17325</strain>
    </source>
</reference>
<dbReference type="EMBL" id="NKFA01000012">
    <property type="protein sequence ID" value="OXI38660.1"/>
    <property type="molecule type" value="Genomic_DNA"/>
</dbReference>
<dbReference type="InterPro" id="IPR009739">
    <property type="entry name" value="LprI-like_N"/>
</dbReference>
<dbReference type="PANTHER" id="PTHR37549">
    <property type="entry name" value="LIPOPROTEIN LPRI"/>
    <property type="match status" value="1"/>
</dbReference>
<name>A0A228I8C0_9BURK</name>
<dbReference type="InterPro" id="IPR052755">
    <property type="entry name" value="Lysozyme_Inhibitor_LprI"/>
</dbReference>
<sequence length="171" mass="19185">MRVALSCRIPATGIRRRASPFVRHGESIHGRRFLPHGTHMKAWLVALAVAAGMTGAHAASFNCAKASTFVEREICANPTLSRLDDALNADYQHMLYDFSNYPVEDPPEYEQFMATQKAWLKARNRCTTTQCLIDSYRKRIDVMCGQIDWQVKGDRAKCRSNGGLGGLELDH</sequence>
<dbReference type="Proteomes" id="UP000214600">
    <property type="component" value="Unassembled WGS sequence"/>
</dbReference>
<organism evidence="2 3">
    <name type="scientific">Burkholderia aenigmatica</name>
    <dbReference type="NCBI Taxonomy" id="2015348"/>
    <lineage>
        <taxon>Bacteria</taxon>
        <taxon>Pseudomonadati</taxon>
        <taxon>Pseudomonadota</taxon>
        <taxon>Betaproteobacteria</taxon>
        <taxon>Burkholderiales</taxon>
        <taxon>Burkholderiaceae</taxon>
        <taxon>Burkholderia</taxon>
        <taxon>Burkholderia cepacia complex</taxon>
    </lineage>
</organism>
<gene>
    <name evidence="2" type="ORF">CFB84_27505</name>
</gene>
<feature type="domain" description="Lysozyme inhibitor LprI-like N-terminal" evidence="1">
    <location>
        <begin position="63"/>
        <end position="140"/>
    </location>
</feature>
<comment type="caution">
    <text evidence="2">The sequence shown here is derived from an EMBL/GenBank/DDBJ whole genome shotgun (WGS) entry which is preliminary data.</text>
</comment>
<reference evidence="3" key="1">
    <citation type="submission" date="2017-06" db="EMBL/GenBank/DDBJ databases">
        <authorList>
            <person name="LiPuma J."/>
            <person name="Spilker T."/>
        </authorList>
    </citation>
    <scope>NUCLEOTIDE SEQUENCE [LARGE SCALE GENOMIC DNA]</scope>
    <source>
        <strain evidence="3">AU17325</strain>
    </source>
</reference>
<evidence type="ECO:0000259" key="1">
    <source>
        <dbReference type="Pfam" id="PF07007"/>
    </source>
</evidence>
<dbReference type="OrthoDB" id="8650075at2"/>
<proteinExistence type="predicted"/>
<evidence type="ECO:0000313" key="3">
    <source>
        <dbReference type="Proteomes" id="UP000214600"/>
    </source>
</evidence>
<dbReference type="Pfam" id="PF07007">
    <property type="entry name" value="LprI"/>
    <property type="match status" value="1"/>
</dbReference>
<dbReference type="GO" id="GO:0005576">
    <property type="term" value="C:extracellular region"/>
    <property type="evidence" value="ECO:0007669"/>
    <property type="project" value="TreeGrafter"/>
</dbReference>
<dbReference type="PANTHER" id="PTHR37549:SF1">
    <property type="entry name" value="LIPOPROTEIN LPRI"/>
    <property type="match status" value="1"/>
</dbReference>
<accession>A0A228I8C0</accession>
<dbReference type="Gene3D" id="1.20.1270.180">
    <property type="match status" value="1"/>
</dbReference>